<proteinExistence type="predicted"/>
<evidence type="ECO:0000313" key="2">
    <source>
        <dbReference type="EMBL" id="PNJ51517.1"/>
    </source>
</evidence>
<dbReference type="AlphaFoldDB" id="A0A2J8V1W5"/>
<sequence>TIPLCLGHLRLELPPSSSPRKGSRRLQTRPTLSLRASRPL</sequence>
<accession>A0A2J8V1W5</accession>
<organism evidence="2">
    <name type="scientific">Pongo abelii</name>
    <name type="common">Sumatran orangutan</name>
    <name type="synonym">Pongo pygmaeus abelii</name>
    <dbReference type="NCBI Taxonomy" id="9601"/>
    <lineage>
        <taxon>Eukaryota</taxon>
        <taxon>Metazoa</taxon>
        <taxon>Chordata</taxon>
        <taxon>Craniata</taxon>
        <taxon>Vertebrata</taxon>
        <taxon>Euteleostomi</taxon>
        <taxon>Mammalia</taxon>
        <taxon>Eutheria</taxon>
        <taxon>Euarchontoglires</taxon>
        <taxon>Primates</taxon>
        <taxon>Haplorrhini</taxon>
        <taxon>Catarrhini</taxon>
        <taxon>Hominidae</taxon>
        <taxon>Pongo</taxon>
    </lineage>
</organism>
<feature type="non-terminal residue" evidence="2">
    <location>
        <position position="1"/>
    </location>
</feature>
<gene>
    <name evidence="2" type="ORF">CR201_G0023389</name>
</gene>
<evidence type="ECO:0000256" key="1">
    <source>
        <dbReference type="SAM" id="MobiDB-lite"/>
    </source>
</evidence>
<dbReference type="EMBL" id="NDHI03003437">
    <property type="protein sequence ID" value="PNJ51517.1"/>
    <property type="molecule type" value="Genomic_DNA"/>
</dbReference>
<feature type="region of interest" description="Disordered" evidence="1">
    <location>
        <begin position="11"/>
        <end position="40"/>
    </location>
</feature>
<reference evidence="2" key="1">
    <citation type="submission" date="2017-12" db="EMBL/GenBank/DDBJ databases">
        <title>High-resolution comparative analysis of great ape genomes.</title>
        <authorList>
            <person name="Pollen A."/>
            <person name="Hastie A."/>
            <person name="Hormozdiari F."/>
            <person name="Dougherty M."/>
            <person name="Liu R."/>
            <person name="Chaisson M."/>
            <person name="Hoppe E."/>
            <person name="Hill C."/>
            <person name="Pang A."/>
            <person name="Hillier L."/>
            <person name="Baker C."/>
            <person name="Armstrong J."/>
            <person name="Shendure J."/>
            <person name="Paten B."/>
            <person name="Wilson R."/>
            <person name="Chao H."/>
            <person name="Schneider V."/>
            <person name="Ventura M."/>
            <person name="Kronenberg Z."/>
            <person name="Murali S."/>
            <person name="Gordon D."/>
            <person name="Cantsilieris S."/>
            <person name="Munson K."/>
            <person name="Nelson B."/>
            <person name="Raja A."/>
            <person name="Underwood J."/>
            <person name="Diekhans M."/>
            <person name="Fiddes I."/>
            <person name="Haussler D."/>
            <person name="Eichler E."/>
        </authorList>
    </citation>
    <scope>NUCLEOTIDE SEQUENCE [LARGE SCALE GENOMIC DNA]</scope>
    <source>
        <strain evidence="2">Susie</strain>
    </source>
</reference>
<name>A0A2J8V1W5_PONAB</name>
<comment type="caution">
    <text evidence="2">The sequence shown here is derived from an EMBL/GenBank/DDBJ whole genome shotgun (WGS) entry which is preliminary data.</text>
</comment>
<protein>
    <submittedName>
        <fullName evidence="2">INPPL1 isoform 1</fullName>
    </submittedName>
</protein>